<dbReference type="RefSeq" id="WP_207141819.1">
    <property type="nucleotide sequence ID" value="NZ_JAEKJZ010000003.1"/>
</dbReference>
<name>A0A939EGC9_9HYPH</name>
<evidence type="ECO:0000256" key="2">
    <source>
        <dbReference type="ARBA" id="ARBA00022801"/>
    </source>
</evidence>
<keyword evidence="1" id="KW-0479">Metal-binding</keyword>
<comment type="similarity">
    <text evidence="4">Belongs to the cyclic nucleotide phosphodiesterase class-III family.</text>
</comment>
<comment type="caution">
    <text evidence="6">The sequence shown here is derived from an EMBL/GenBank/DDBJ whole genome shotgun (WGS) entry which is preliminary data.</text>
</comment>
<reference evidence="6" key="1">
    <citation type="submission" date="2020-12" db="EMBL/GenBank/DDBJ databases">
        <title>Oil enriched cultivation method for isolating marine PHA-producing bacteria.</title>
        <authorList>
            <person name="Zheng W."/>
            <person name="Yu S."/>
            <person name="Huang Y."/>
        </authorList>
    </citation>
    <scope>NUCLEOTIDE SEQUENCE</scope>
    <source>
        <strain evidence="6">SY-2-12</strain>
    </source>
</reference>
<sequence length="274" mass="30493">MKLLQFTDIHLTAPGQTIGGREPNINFQKALDHALEHHADADALVITGDLSDWGDLEDYKRLKDMISDYPVPVRLCIGNHDKRSVFLSVFPEFADDDGFVQEVFDLPEGTGMTLDTWGPESHAGFYCEKRLSSLDEKLSAQDKKVWLFMHHNPVPIGIGPMDKIMLQDAEAFGEVIARHSAKISHIFHGHCHLPLCGSLHGVPFSAPRGTNHAGWPDFGAKRNLSSSDLPEAYAVILADSRSTMVHMVEFGYAGEIRGEGSPEYADWDRLTMIR</sequence>
<dbReference type="SUPFAM" id="SSF56300">
    <property type="entry name" value="Metallo-dependent phosphatases"/>
    <property type="match status" value="1"/>
</dbReference>
<dbReference type="Pfam" id="PF00149">
    <property type="entry name" value="Metallophos"/>
    <property type="match status" value="1"/>
</dbReference>
<dbReference type="CDD" id="cd07402">
    <property type="entry name" value="MPP_GpdQ"/>
    <property type="match status" value="1"/>
</dbReference>
<dbReference type="PANTHER" id="PTHR42988">
    <property type="entry name" value="PHOSPHOHYDROLASE"/>
    <property type="match status" value="1"/>
</dbReference>
<dbReference type="AlphaFoldDB" id="A0A939EGC9"/>
<dbReference type="EMBL" id="JAEKJZ010000003">
    <property type="protein sequence ID" value="MBN9671977.1"/>
    <property type="molecule type" value="Genomic_DNA"/>
</dbReference>
<evidence type="ECO:0000256" key="4">
    <source>
        <dbReference type="ARBA" id="ARBA00025742"/>
    </source>
</evidence>
<dbReference type="GO" id="GO:0004112">
    <property type="term" value="F:cyclic-nucleotide phosphodiesterase activity"/>
    <property type="evidence" value="ECO:0007669"/>
    <property type="project" value="InterPro"/>
</dbReference>
<keyword evidence="3" id="KW-0408">Iron</keyword>
<evidence type="ECO:0000256" key="3">
    <source>
        <dbReference type="ARBA" id="ARBA00023004"/>
    </source>
</evidence>
<protein>
    <submittedName>
        <fullName evidence="6">Phosphodiesterase</fullName>
    </submittedName>
</protein>
<evidence type="ECO:0000313" key="7">
    <source>
        <dbReference type="Proteomes" id="UP000664096"/>
    </source>
</evidence>
<evidence type="ECO:0000313" key="6">
    <source>
        <dbReference type="EMBL" id="MBN9671977.1"/>
    </source>
</evidence>
<dbReference type="GO" id="GO:0046872">
    <property type="term" value="F:metal ion binding"/>
    <property type="evidence" value="ECO:0007669"/>
    <property type="project" value="UniProtKB-KW"/>
</dbReference>
<dbReference type="InterPro" id="IPR026575">
    <property type="entry name" value="GpdQ/CpdA-like"/>
</dbReference>
<proteinExistence type="inferred from homology"/>
<keyword evidence="2" id="KW-0378">Hydrolase</keyword>
<accession>A0A939EGC9</accession>
<gene>
    <name evidence="6" type="ORF">JF539_16620</name>
</gene>
<dbReference type="InterPro" id="IPR050884">
    <property type="entry name" value="CNP_phosphodiesterase-III"/>
</dbReference>
<dbReference type="Proteomes" id="UP000664096">
    <property type="component" value="Unassembled WGS sequence"/>
</dbReference>
<dbReference type="InterPro" id="IPR029052">
    <property type="entry name" value="Metallo-depent_PP-like"/>
</dbReference>
<dbReference type="PANTHER" id="PTHR42988:SF2">
    <property type="entry name" value="CYCLIC NUCLEOTIDE PHOSPHODIESTERASE CBUA0032-RELATED"/>
    <property type="match status" value="1"/>
</dbReference>
<organism evidence="6 7">
    <name type="scientific">Roseibium aggregatum</name>
    <dbReference type="NCBI Taxonomy" id="187304"/>
    <lineage>
        <taxon>Bacteria</taxon>
        <taxon>Pseudomonadati</taxon>
        <taxon>Pseudomonadota</taxon>
        <taxon>Alphaproteobacteria</taxon>
        <taxon>Hyphomicrobiales</taxon>
        <taxon>Stappiaceae</taxon>
        <taxon>Roseibium</taxon>
    </lineage>
</organism>
<feature type="domain" description="Calcineurin-like phosphoesterase" evidence="5">
    <location>
        <begin position="1"/>
        <end position="193"/>
    </location>
</feature>
<dbReference type="Gene3D" id="3.60.21.10">
    <property type="match status" value="1"/>
</dbReference>
<evidence type="ECO:0000259" key="5">
    <source>
        <dbReference type="Pfam" id="PF00149"/>
    </source>
</evidence>
<evidence type="ECO:0000256" key="1">
    <source>
        <dbReference type="ARBA" id="ARBA00022723"/>
    </source>
</evidence>
<dbReference type="InterPro" id="IPR004843">
    <property type="entry name" value="Calcineurin-like_PHP"/>
</dbReference>